<dbReference type="CDD" id="cd18791">
    <property type="entry name" value="SF2_C_RHA"/>
    <property type="match status" value="1"/>
</dbReference>
<keyword evidence="5" id="KW-0347">Helicase</keyword>
<dbReference type="InterPro" id="IPR003593">
    <property type="entry name" value="AAA+_ATPase"/>
</dbReference>
<dbReference type="InterPro" id="IPR011709">
    <property type="entry name" value="DEAD-box_helicase_OB_fold"/>
</dbReference>
<dbReference type="FunFam" id="3.40.50.300:FF:000637">
    <property type="entry name" value="ATP-dependent RNA helicase DHX37/DHR1"/>
    <property type="match status" value="1"/>
</dbReference>
<dbReference type="Pfam" id="PF21010">
    <property type="entry name" value="HA2_C"/>
    <property type="match status" value="1"/>
</dbReference>
<feature type="region of interest" description="Disordered" evidence="9">
    <location>
        <begin position="819"/>
        <end position="840"/>
    </location>
</feature>
<dbReference type="GO" id="GO:0003723">
    <property type="term" value="F:RNA binding"/>
    <property type="evidence" value="ECO:0007669"/>
    <property type="project" value="TreeGrafter"/>
</dbReference>
<dbReference type="InterPro" id="IPR007502">
    <property type="entry name" value="Helicase-assoc_dom"/>
</dbReference>
<dbReference type="GO" id="GO:0000462">
    <property type="term" value="P:maturation of SSU-rRNA from tricistronic rRNA transcript (SSU-rRNA, 5.8S rRNA, LSU-rRNA)"/>
    <property type="evidence" value="ECO:0007669"/>
    <property type="project" value="TreeGrafter"/>
</dbReference>
<dbReference type="GO" id="GO:0016787">
    <property type="term" value="F:hydrolase activity"/>
    <property type="evidence" value="ECO:0007669"/>
    <property type="project" value="UniProtKB-KW"/>
</dbReference>
<dbReference type="Pfam" id="PF00270">
    <property type="entry name" value="DEAD"/>
    <property type="match status" value="1"/>
</dbReference>
<dbReference type="PANTHER" id="PTHR18934">
    <property type="entry name" value="ATP-DEPENDENT RNA HELICASE"/>
    <property type="match status" value="1"/>
</dbReference>
<name>A0AAE1G7W2_PETCI</name>
<dbReference type="EC" id="3.6.4.13" evidence="2"/>
<feature type="region of interest" description="Disordered" evidence="9">
    <location>
        <begin position="134"/>
        <end position="289"/>
    </location>
</feature>
<dbReference type="InterPro" id="IPR014001">
    <property type="entry name" value="Helicase_ATP-bd"/>
</dbReference>
<evidence type="ECO:0000256" key="2">
    <source>
        <dbReference type="ARBA" id="ARBA00012552"/>
    </source>
</evidence>
<feature type="compositionally biased region" description="Acidic residues" evidence="9">
    <location>
        <begin position="215"/>
        <end position="226"/>
    </location>
</feature>
<comment type="caution">
    <text evidence="12">The sequence shown here is derived from an EMBL/GenBank/DDBJ whole genome shotgun (WGS) entry which is preliminary data.</text>
</comment>
<evidence type="ECO:0000256" key="1">
    <source>
        <dbReference type="ARBA" id="ARBA00008792"/>
    </source>
</evidence>
<dbReference type="EMBL" id="JAWQEG010000609">
    <property type="protein sequence ID" value="KAK3887772.1"/>
    <property type="molecule type" value="Genomic_DNA"/>
</dbReference>
<dbReference type="PANTHER" id="PTHR18934:SF99">
    <property type="entry name" value="ATP-DEPENDENT RNA HELICASE DHX37-RELATED"/>
    <property type="match status" value="1"/>
</dbReference>
<keyword evidence="13" id="KW-1185">Reference proteome</keyword>
<dbReference type="InterPro" id="IPR027417">
    <property type="entry name" value="P-loop_NTPase"/>
</dbReference>
<dbReference type="CDD" id="cd17982">
    <property type="entry name" value="DEXHc_DHX37"/>
    <property type="match status" value="1"/>
</dbReference>
<dbReference type="SMART" id="SM00487">
    <property type="entry name" value="DEXDc"/>
    <property type="match status" value="1"/>
</dbReference>
<reference evidence="12" key="1">
    <citation type="submission" date="2023-10" db="EMBL/GenBank/DDBJ databases">
        <title>Genome assemblies of two species of porcelain crab, Petrolisthes cinctipes and Petrolisthes manimaculis (Anomura: Porcellanidae).</title>
        <authorList>
            <person name="Angst P."/>
        </authorList>
    </citation>
    <scope>NUCLEOTIDE SEQUENCE</scope>
    <source>
        <strain evidence="12">PB745_01</strain>
        <tissue evidence="12">Gill</tissue>
    </source>
</reference>
<dbReference type="Pfam" id="PF23362">
    <property type="entry name" value="DHX37_C"/>
    <property type="match status" value="1"/>
</dbReference>
<feature type="compositionally biased region" description="Acidic residues" evidence="9">
    <location>
        <begin position="187"/>
        <end position="207"/>
    </location>
</feature>
<dbReference type="PROSITE" id="PS51192">
    <property type="entry name" value="HELICASE_ATP_BIND_1"/>
    <property type="match status" value="1"/>
</dbReference>
<protein>
    <recommendedName>
        <fullName evidence="2">RNA helicase</fullName>
        <ecNumber evidence="2">3.6.4.13</ecNumber>
    </recommendedName>
</protein>
<gene>
    <name evidence="12" type="ORF">Pcinc_008136</name>
</gene>
<keyword evidence="6" id="KW-0067">ATP-binding</keyword>
<dbReference type="GO" id="GO:0003724">
    <property type="term" value="F:RNA helicase activity"/>
    <property type="evidence" value="ECO:0007669"/>
    <property type="project" value="UniProtKB-EC"/>
</dbReference>
<evidence type="ECO:0000313" key="13">
    <source>
        <dbReference type="Proteomes" id="UP001286313"/>
    </source>
</evidence>
<evidence type="ECO:0000256" key="3">
    <source>
        <dbReference type="ARBA" id="ARBA00022741"/>
    </source>
</evidence>
<keyword evidence="3" id="KW-0547">Nucleotide-binding</keyword>
<dbReference type="InterPro" id="IPR001650">
    <property type="entry name" value="Helicase_C-like"/>
</dbReference>
<feature type="compositionally biased region" description="Acidic residues" evidence="9">
    <location>
        <begin position="626"/>
        <end position="641"/>
    </location>
</feature>
<dbReference type="SMART" id="SM00382">
    <property type="entry name" value="AAA"/>
    <property type="match status" value="1"/>
</dbReference>
<dbReference type="Gene3D" id="1.20.120.1080">
    <property type="match status" value="1"/>
</dbReference>
<dbReference type="InterPro" id="IPR056371">
    <property type="entry name" value="DHX37-like_C"/>
</dbReference>
<feature type="domain" description="Helicase C-terminal" evidence="11">
    <location>
        <begin position="594"/>
        <end position="784"/>
    </location>
</feature>
<feature type="compositionally biased region" description="Low complexity" evidence="9">
    <location>
        <begin position="247"/>
        <end position="280"/>
    </location>
</feature>
<dbReference type="Pfam" id="PF00271">
    <property type="entry name" value="Helicase_C"/>
    <property type="match status" value="1"/>
</dbReference>
<feature type="domain" description="Helicase ATP-binding" evidence="10">
    <location>
        <begin position="319"/>
        <end position="486"/>
    </location>
</feature>
<evidence type="ECO:0000256" key="7">
    <source>
        <dbReference type="ARBA" id="ARBA00047984"/>
    </source>
</evidence>
<dbReference type="AlphaFoldDB" id="A0AAE1G7W2"/>
<dbReference type="PROSITE" id="PS51194">
    <property type="entry name" value="HELICASE_CTER"/>
    <property type="match status" value="1"/>
</dbReference>
<dbReference type="SMART" id="SM00490">
    <property type="entry name" value="HELICc"/>
    <property type="match status" value="1"/>
</dbReference>
<dbReference type="SUPFAM" id="SSF52540">
    <property type="entry name" value="P-loop containing nucleoside triphosphate hydrolases"/>
    <property type="match status" value="1"/>
</dbReference>
<feature type="region of interest" description="Disordered" evidence="9">
    <location>
        <begin position="626"/>
        <end position="649"/>
    </location>
</feature>
<comment type="catalytic activity">
    <reaction evidence="7">
        <text>ATP + H2O = ADP + phosphate + H(+)</text>
        <dbReference type="Rhea" id="RHEA:13065"/>
        <dbReference type="ChEBI" id="CHEBI:15377"/>
        <dbReference type="ChEBI" id="CHEBI:15378"/>
        <dbReference type="ChEBI" id="CHEBI:30616"/>
        <dbReference type="ChEBI" id="CHEBI:43474"/>
        <dbReference type="ChEBI" id="CHEBI:456216"/>
        <dbReference type="EC" id="3.6.4.13"/>
    </reaction>
</comment>
<dbReference type="PROSITE" id="PS00690">
    <property type="entry name" value="DEAH_ATP_HELICASE"/>
    <property type="match status" value="1"/>
</dbReference>
<keyword evidence="4" id="KW-0378">Hydrolase</keyword>
<evidence type="ECO:0000259" key="11">
    <source>
        <dbReference type="PROSITE" id="PS51194"/>
    </source>
</evidence>
<dbReference type="GO" id="GO:0005730">
    <property type="term" value="C:nucleolus"/>
    <property type="evidence" value="ECO:0007669"/>
    <property type="project" value="TreeGrafter"/>
</dbReference>
<evidence type="ECO:0000256" key="8">
    <source>
        <dbReference type="SAM" id="Coils"/>
    </source>
</evidence>
<sequence length="1241" mass="140754">MGRARNKYRPKPTVVTDDSELRKIKVEINDDGKYDASNALVLPSKKRATKKLRDNNAQAVKLLSKKKRKKLEKIVEQKEKKANRASLLEALQEVKADPHDLARLTQLQATQTLGRRKFMAAEYTVVNNNTIEESVAREGDGDDGPVLSGVKGRKRKFPQQQQQQHTRHHHKVKDPSIVQLGELSSSSDEESEEEDEAVEESVEEEVTKEENNSAELEEEKEEIEIKEEEKDNASPTQPKESESGIPTSQQQQQQQEVSVSTTQQISTEVSTSNNNTTTTSKPDKKETAKPAVFMKVDRLAEVQEARLKLPILAEEQVIMEAINYNPVTVIVGTTGSGKTTQVPQFLYEAGYTSDGKMIGITEPRRVAAISMSQRVAHEMNLTSKQVSYQIRFEGNATTDTRIKFMTDGVLLKEIQKDPTLKKYSVIIIDEAHERSVFSDILIGILSRIIPRREAKGKPLKLIIMSATLRVEDFTENDRLFKDFKPSVMKVDSRMFEVTIHYNKRTSEDYVGEAYKKACKIHRQLPEGGILIFVSGQQEVNTLVRKLRATFPLLSSDDREAAALSGYRRKKLEVKANRKNNIDSTTNNTILPQVKLESFISALPDDGEGEEEDDEEVMVTELDDRDGAIDSDLDLNDDDNDDGGIVKRGSEPEQPMWVLPLYSMLTPDKQKMVFECPPEGMRLCVVATNVAETSLTIPSVKYVVDSGKVKEKVYDKVTGVSMFHVTWTSQASANQRAGRAGRTAAGHCYRLYSSAVFNDEFRKFSQAEIQRRPIDDLVLVMKAMNLPVINFPFPTPPDYLQVRHAIKRLLTLGALEEMPDSTTHSAPIKKKPRIQTPKDNSRISSLGKAMAAFPLSPRYGKMLALSHQHSLLPYTVVMVAALTVPEVLTETPLDARDNYNDTRRIWQQLRRRWAGSGHSLSLGDVMVLVRAVGAAEYQAGGRQWCDSNGLRHKAITEIRKLRRQLTNEINLIIPSCDLILDPKMPPPTSDQARLLRQIVLAGSIDHVARRVDDSELKTPEDKAKWRHAYRTQDMEEPVFLSGSCVLRNDMPPWVVFQEVEETHKMMMRNVTAIEPEWLAVYASHLCTFSPPLESPEPHYDTHTDRILCHRKASFGASCWVLPVVEVEHPEGPDLYRWFAYHLLMGSVCPMLHTYTQHLHEPRTLVNTVAIRFREQRERLLRALMTRGVTTLSQLTHIWKQHPKYLWKEYSQWIADEDVKQEVFKIWPPINNNNTTTTTTITL</sequence>
<evidence type="ECO:0000313" key="12">
    <source>
        <dbReference type="EMBL" id="KAK3887772.1"/>
    </source>
</evidence>
<dbReference type="GO" id="GO:0005524">
    <property type="term" value="F:ATP binding"/>
    <property type="evidence" value="ECO:0007669"/>
    <property type="project" value="UniProtKB-KW"/>
</dbReference>
<evidence type="ECO:0000256" key="9">
    <source>
        <dbReference type="SAM" id="MobiDB-lite"/>
    </source>
</evidence>
<keyword evidence="8" id="KW-0175">Coiled coil</keyword>
<dbReference type="Gene3D" id="3.40.50.300">
    <property type="entry name" value="P-loop containing nucleotide triphosphate hydrolases"/>
    <property type="match status" value="3"/>
</dbReference>
<dbReference type="SMART" id="SM00847">
    <property type="entry name" value="HA2"/>
    <property type="match status" value="1"/>
</dbReference>
<feature type="coiled-coil region" evidence="8">
    <location>
        <begin position="68"/>
        <end position="97"/>
    </location>
</feature>
<proteinExistence type="inferred from homology"/>
<dbReference type="InterPro" id="IPR011545">
    <property type="entry name" value="DEAD/DEAH_box_helicase_dom"/>
</dbReference>
<accession>A0AAE1G7W2</accession>
<evidence type="ECO:0000259" key="10">
    <source>
        <dbReference type="PROSITE" id="PS51192"/>
    </source>
</evidence>
<dbReference type="Pfam" id="PF07717">
    <property type="entry name" value="OB_NTP_bind"/>
    <property type="match status" value="1"/>
</dbReference>
<evidence type="ECO:0000256" key="6">
    <source>
        <dbReference type="ARBA" id="ARBA00022840"/>
    </source>
</evidence>
<dbReference type="Proteomes" id="UP001286313">
    <property type="component" value="Unassembled WGS sequence"/>
</dbReference>
<dbReference type="InterPro" id="IPR002464">
    <property type="entry name" value="DNA/RNA_helicase_DEAH_CS"/>
</dbReference>
<organism evidence="12 13">
    <name type="scientific">Petrolisthes cinctipes</name>
    <name type="common">Flat porcelain crab</name>
    <dbReference type="NCBI Taxonomy" id="88211"/>
    <lineage>
        <taxon>Eukaryota</taxon>
        <taxon>Metazoa</taxon>
        <taxon>Ecdysozoa</taxon>
        <taxon>Arthropoda</taxon>
        <taxon>Crustacea</taxon>
        <taxon>Multicrustacea</taxon>
        <taxon>Malacostraca</taxon>
        <taxon>Eumalacostraca</taxon>
        <taxon>Eucarida</taxon>
        <taxon>Decapoda</taxon>
        <taxon>Pleocyemata</taxon>
        <taxon>Anomura</taxon>
        <taxon>Galatheoidea</taxon>
        <taxon>Porcellanidae</taxon>
        <taxon>Petrolisthes</taxon>
    </lineage>
</organism>
<comment type="similarity">
    <text evidence="1">Belongs to the DEAD box helicase family. DEAH subfamily.</text>
</comment>
<evidence type="ECO:0000256" key="4">
    <source>
        <dbReference type="ARBA" id="ARBA00022801"/>
    </source>
</evidence>
<evidence type="ECO:0000256" key="5">
    <source>
        <dbReference type="ARBA" id="ARBA00022806"/>
    </source>
</evidence>